<evidence type="ECO:0000256" key="5">
    <source>
        <dbReference type="ARBA" id="ARBA00023136"/>
    </source>
</evidence>
<feature type="transmembrane region" description="Helical" evidence="6">
    <location>
        <begin position="45"/>
        <end position="64"/>
    </location>
</feature>
<evidence type="ECO:0000256" key="4">
    <source>
        <dbReference type="ARBA" id="ARBA00022989"/>
    </source>
</evidence>
<dbReference type="InterPro" id="IPR017850">
    <property type="entry name" value="Alkaline_phosphatase_core_sf"/>
</dbReference>
<evidence type="ECO:0000313" key="8">
    <source>
        <dbReference type="EMBL" id="MDO6454523.1"/>
    </source>
</evidence>
<protein>
    <submittedName>
        <fullName evidence="8">Sulfatase-like hydrolase/transferase</fullName>
    </submittedName>
</protein>
<reference evidence="8" key="1">
    <citation type="submission" date="2023-07" db="EMBL/GenBank/DDBJ databases">
        <title>Genome content predicts the carbon catabolic preferences of heterotrophic bacteria.</title>
        <authorList>
            <person name="Gralka M."/>
        </authorList>
    </citation>
    <scope>NUCLEOTIDE SEQUENCE</scope>
    <source>
        <strain evidence="8">I2M16</strain>
    </source>
</reference>
<dbReference type="GO" id="GO:0016787">
    <property type="term" value="F:hydrolase activity"/>
    <property type="evidence" value="ECO:0007669"/>
    <property type="project" value="UniProtKB-KW"/>
</dbReference>
<keyword evidence="5 6" id="KW-0472">Membrane</keyword>
<comment type="caution">
    <text evidence="8">The sequence shown here is derived from an EMBL/GenBank/DDBJ whole genome shotgun (WGS) entry which is preliminary data.</text>
</comment>
<keyword evidence="2" id="KW-1003">Cell membrane</keyword>
<keyword evidence="4 6" id="KW-1133">Transmembrane helix</keyword>
<dbReference type="PANTHER" id="PTHR47371">
    <property type="entry name" value="LIPOTEICHOIC ACID SYNTHASE"/>
    <property type="match status" value="1"/>
</dbReference>
<dbReference type="InterPro" id="IPR000917">
    <property type="entry name" value="Sulfatase_N"/>
</dbReference>
<evidence type="ECO:0000256" key="6">
    <source>
        <dbReference type="SAM" id="Phobius"/>
    </source>
</evidence>
<feature type="transmembrane region" description="Helical" evidence="6">
    <location>
        <begin position="12"/>
        <end position="33"/>
    </location>
</feature>
<feature type="transmembrane region" description="Helical" evidence="6">
    <location>
        <begin position="70"/>
        <end position="89"/>
    </location>
</feature>
<proteinExistence type="predicted"/>
<dbReference type="Proteomes" id="UP001169862">
    <property type="component" value="Unassembled WGS sequence"/>
</dbReference>
<feature type="transmembrane region" description="Helical" evidence="6">
    <location>
        <begin position="115"/>
        <end position="142"/>
    </location>
</feature>
<dbReference type="PANTHER" id="PTHR47371:SF3">
    <property type="entry name" value="PHOSPHOGLYCEROL TRANSFERASE I"/>
    <property type="match status" value="1"/>
</dbReference>
<dbReference type="Pfam" id="PF00884">
    <property type="entry name" value="Sulfatase"/>
    <property type="match status" value="1"/>
</dbReference>
<dbReference type="GO" id="GO:0005886">
    <property type="term" value="C:plasma membrane"/>
    <property type="evidence" value="ECO:0007669"/>
    <property type="project" value="UniProtKB-SubCell"/>
</dbReference>
<dbReference type="RefSeq" id="WP_303551256.1">
    <property type="nucleotide sequence ID" value="NZ_JAUOPG010000008.1"/>
</dbReference>
<organism evidence="8 9">
    <name type="scientific">Neptunomonas phycophila</name>
    <dbReference type="NCBI Taxonomy" id="1572645"/>
    <lineage>
        <taxon>Bacteria</taxon>
        <taxon>Pseudomonadati</taxon>
        <taxon>Pseudomonadota</taxon>
        <taxon>Gammaproteobacteria</taxon>
        <taxon>Oceanospirillales</taxon>
        <taxon>Oceanospirillaceae</taxon>
        <taxon>Neptunomonas</taxon>
    </lineage>
</organism>
<dbReference type="CDD" id="cd16015">
    <property type="entry name" value="LTA_synthase"/>
    <property type="match status" value="1"/>
</dbReference>
<dbReference type="SUPFAM" id="SSF53649">
    <property type="entry name" value="Alkaline phosphatase-like"/>
    <property type="match status" value="1"/>
</dbReference>
<name>A0AAW7XNK1_9GAMM</name>
<keyword evidence="8" id="KW-0378">Hydrolase</keyword>
<sequence length="540" mass="60277">MTEIGFSLGHSLLTLSMPLCVGLLLSAAMELLLTPKSRMIWQRPLASNLLHLGTWLIVFAAELVLFRRPWFAMGNVLAIQLLIVLVNNAKYHAMREPFLVHDFEYFTDAIRHPRLYLPFFGIANALLALCAFIGVLVAGVMLEPSVFSSAQASVGSYIVSWGILLAAGVAVTVWGYKVRVRRVLLQPEHDYCALGQIGFLWHYGILHYTQPNPVEENQWRELLPQDAAAEKLPDVVVVQSESFFDARAEYPVLKPSILAEFDQICAHSFSWGALTVPAWGANTIRTESAFLTGKPAHVLGVHQFSPYRHFMKQPQYTVAHALKALGYRTVCIHPYPASFYLRDKLYPRMGFDEFIDIQSFTEADKVGQYVGDVALADKVKSMLSKRSHDSGTSTPVFVFVITMENHGPLHLEKASQADQVAFYEGEQPFGCDDLTVYARHLRNADTMAAMLTECLNDQPNGGVLGWYGDHVPIMAKVYQTLGVPKGETRYFIWNDHPTDGLIEASSTSASSKDISELPTLLFQALSVRYKTRLAAEQESV</sequence>
<gene>
    <name evidence="8" type="ORF">Q4490_13190</name>
</gene>
<evidence type="ECO:0000256" key="1">
    <source>
        <dbReference type="ARBA" id="ARBA00004651"/>
    </source>
</evidence>
<accession>A0AAW7XNK1</accession>
<evidence type="ECO:0000259" key="7">
    <source>
        <dbReference type="Pfam" id="PF00884"/>
    </source>
</evidence>
<dbReference type="EMBL" id="JAUOPG010000008">
    <property type="protein sequence ID" value="MDO6454523.1"/>
    <property type="molecule type" value="Genomic_DNA"/>
</dbReference>
<dbReference type="InterPro" id="IPR050448">
    <property type="entry name" value="OpgB/LTA_synthase_biosynth"/>
</dbReference>
<comment type="subcellular location">
    <subcellularLocation>
        <location evidence="1">Cell membrane</location>
        <topology evidence="1">Multi-pass membrane protein</topology>
    </subcellularLocation>
</comment>
<evidence type="ECO:0000313" key="9">
    <source>
        <dbReference type="Proteomes" id="UP001169862"/>
    </source>
</evidence>
<keyword evidence="3 6" id="KW-0812">Transmembrane</keyword>
<dbReference type="AlphaFoldDB" id="A0AAW7XNK1"/>
<evidence type="ECO:0000256" key="2">
    <source>
        <dbReference type="ARBA" id="ARBA00022475"/>
    </source>
</evidence>
<feature type="domain" description="Sulfatase N-terminal" evidence="7">
    <location>
        <begin position="233"/>
        <end position="478"/>
    </location>
</feature>
<evidence type="ECO:0000256" key="3">
    <source>
        <dbReference type="ARBA" id="ARBA00022692"/>
    </source>
</evidence>
<feature type="transmembrane region" description="Helical" evidence="6">
    <location>
        <begin position="154"/>
        <end position="176"/>
    </location>
</feature>
<dbReference type="Gene3D" id="3.40.720.10">
    <property type="entry name" value="Alkaline Phosphatase, subunit A"/>
    <property type="match status" value="1"/>
</dbReference>